<feature type="transmembrane region" description="Helical" evidence="5">
    <location>
        <begin position="400"/>
        <end position="418"/>
    </location>
</feature>
<feature type="compositionally biased region" description="Basic and acidic residues" evidence="4">
    <location>
        <begin position="518"/>
        <end position="534"/>
    </location>
</feature>
<keyword evidence="8" id="KW-1185">Reference proteome</keyword>
<feature type="region of interest" description="Disordered" evidence="4">
    <location>
        <begin position="254"/>
        <end position="277"/>
    </location>
</feature>
<organism evidence="7 8">
    <name type="scientific">Trema orientale</name>
    <name type="common">Charcoal tree</name>
    <name type="synonym">Celtis orientalis</name>
    <dbReference type="NCBI Taxonomy" id="63057"/>
    <lineage>
        <taxon>Eukaryota</taxon>
        <taxon>Viridiplantae</taxon>
        <taxon>Streptophyta</taxon>
        <taxon>Embryophyta</taxon>
        <taxon>Tracheophyta</taxon>
        <taxon>Spermatophyta</taxon>
        <taxon>Magnoliopsida</taxon>
        <taxon>eudicotyledons</taxon>
        <taxon>Gunneridae</taxon>
        <taxon>Pentapetalae</taxon>
        <taxon>rosids</taxon>
        <taxon>fabids</taxon>
        <taxon>Rosales</taxon>
        <taxon>Cannabaceae</taxon>
        <taxon>Trema</taxon>
    </lineage>
</organism>
<dbReference type="Gene3D" id="3.30.40.10">
    <property type="entry name" value="Zinc/RING finger domain, C3HC4 (zinc finger)"/>
    <property type="match status" value="1"/>
</dbReference>
<feature type="region of interest" description="Disordered" evidence="4">
    <location>
        <begin position="488"/>
        <end position="534"/>
    </location>
</feature>
<feature type="compositionally biased region" description="Acidic residues" evidence="4">
    <location>
        <begin position="265"/>
        <end position="277"/>
    </location>
</feature>
<sequence length="534" mass="58354">NTISSSSSSWPYANSGSFTNSMASEREPVAKENDDCIPTIKADAPAQKVGESTEIREETPSSSDRRRQNLVLQIPSRDIEDAGEEFVRINMPTTPSPPPKRVNFSPLPSPSFARVSRSPGPSSSKTRSNIKNLLPKLSFKNRNSNSEIQKAVLLALDGSPAGRQEKRLFSRTLSFTKLFTPKLKNSSSLPVTPIAHSNPESMHGGNMNDLLNPARGGARVPIHRSQSVPVLSKDGSISMRGVFRVIPTTPRAAERTVMTTSTAAPEDDSDGSDDGGEDIPEEEAVCRICFVELGEGADTLKMECSCKGELALAHQECAIKWFSIKGNKICEVCKQEVRNLSVTLLRIQNSQGVNLRGNRTLQAEVTQYRVWQDVPVLVIVSMLAYFCFLEQLLVGKMGSGAIAISLPFSCVLGLLASITATTMVRRKHVWIYASVQFGLVVLSAHLLYSLLHMQGVLSVLLATFTGFGVTMCGNSILVEVSKWRRGRRTRANQQGSLEATEMHQPPTIPQQTQTNNPNHDENRRGGDSDVIHGN</sequence>
<feature type="domain" description="RING-CH-type" evidence="6">
    <location>
        <begin position="278"/>
        <end position="340"/>
    </location>
</feature>
<dbReference type="InterPro" id="IPR013083">
    <property type="entry name" value="Znf_RING/FYVE/PHD"/>
</dbReference>
<dbReference type="SUPFAM" id="SSF57850">
    <property type="entry name" value="RING/U-box"/>
    <property type="match status" value="1"/>
</dbReference>
<evidence type="ECO:0000313" key="7">
    <source>
        <dbReference type="EMBL" id="POO01640.1"/>
    </source>
</evidence>
<feature type="region of interest" description="Disordered" evidence="4">
    <location>
        <begin position="1"/>
        <end position="77"/>
    </location>
</feature>
<keyword evidence="2" id="KW-0863">Zinc-finger</keyword>
<feature type="compositionally biased region" description="Basic and acidic residues" evidence="4">
    <location>
        <begin position="51"/>
        <end position="67"/>
    </location>
</feature>
<gene>
    <name evidence="7" type="ORF">TorRG33x02_024170</name>
</gene>
<feature type="non-terminal residue" evidence="7">
    <location>
        <position position="1"/>
    </location>
</feature>
<dbReference type="InterPro" id="IPR011016">
    <property type="entry name" value="Znf_RING-CH"/>
</dbReference>
<feature type="compositionally biased region" description="Polar residues" evidence="4">
    <location>
        <begin position="119"/>
        <end position="129"/>
    </location>
</feature>
<name>A0A2P5FV18_TREOI</name>
<dbReference type="GO" id="GO:0008270">
    <property type="term" value="F:zinc ion binding"/>
    <property type="evidence" value="ECO:0007669"/>
    <property type="project" value="UniProtKB-KW"/>
</dbReference>
<keyword evidence="5" id="KW-0812">Transmembrane</keyword>
<feature type="region of interest" description="Disordered" evidence="4">
    <location>
        <begin position="89"/>
        <end position="129"/>
    </location>
</feature>
<keyword evidence="1" id="KW-0479">Metal-binding</keyword>
<feature type="transmembrane region" description="Helical" evidence="5">
    <location>
        <begin position="374"/>
        <end position="394"/>
    </location>
</feature>
<dbReference type="PROSITE" id="PS51292">
    <property type="entry name" value="ZF_RING_CH"/>
    <property type="match status" value="1"/>
</dbReference>
<keyword evidence="3" id="KW-0862">Zinc</keyword>
<evidence type="ECO:0000256" key="1">
    <source>
        <dbReference type="ARBA" id="ARBA00022723"/>
    </source>
</evidence>
<comment type="caution">
    <text evidence="7">The sequence shown here is derived from an EMBL/GenBank/DDBJ whole genome shotgun (WGS) entry which is preliminary data.</text>
</comment>
<evidence type="ECO:0000313" key="8">
    <source>
        <dbReference type="Proteomes" id="UP000237000"/>
    </source>
</evidence>
<feature type="transmembrane region" description="Helical" evidence="5">
    <location>
        <begin position="457"/>
        <end position="478"/>
    </location>
</feature>
<keyword evidence="5" id="KW-0472">Membrane</keyword>
<proteinExistence type="predicted"/>
<dbReference type="STRING" id="63057.A0A2P5FV18"/>
<dbReference type="EMBL" id="JXTC01000007">
    <property type="protein sequence ID" value="POO01640.1"/>
    <property type="molecule type" value="Genomic_DNA"/>
</dbReference>
<dbReference type="Pfam" id="PF12906">
    <property type="entry name" value="RINGv"/>
    <property type="match status" value="1"/>
</dbReference>
<dbReference type="InParanoid" id="A0A2P5FV18"/>
<evidence type="ECO:0000256" key="2">
    <source>
        <dbReference type="ARBA" id="ARBA00022771"/>
    </source>
</evidence>
<evidence type="ECO:0000256" key="5">
    <source>
        <dbReference type="SAM" id="Phobius"/>
    </source>
</evidence>
<dbReference type="SMART" id="SM00744">
    <property type="entry name" value="RINGv"/>
    <property type="match status" value="1"/>
</dbReference>
<feature type="compositionally biased region" description="Polar residues" evidence="4">
    <location>
        <begin position="10"/>
        <end position="23"/>
    </location>
</feature>
<reference evidence="8" key="1">
    <citation type="submission" date="2016-06" db="EMBL/GenBank/DDBJ databases">
        <title>Parallel loss of symbiosis genes in relatives of nitrogen-fixing non-legume Parasponia.</title>
        <authorList>
            <person name="Van Velzen R."/>
            <person name="Holmer R."/>
            <person name="Bu F."/>
            <person name="Rutten L."/>
            <person name="Van Zeijl A."/>
            <person name="Liu W."/>
            <person name="Santuari L."/>
            <person name="Cao Q."/>
            <person name="Sharma T."/>
            <person name="Shen D."/>
            <person name="Roswanjaya Y."/>
            <person name="Wardhani T."/>
            <person name="Kalhor M.S."/>
            <person name="Jansen J."/>
            <person name="Van den Hoogen J."/>
            <person name="Gungor B."/>
            <person name="Hartog M."/>
            <person name="Hontelez J."/>
            <person name="Verver J."/>
            <person name="Yang W.-C."/>
            <person name="Schijlen E."/>
            <person name="Repin R."/>
            <person name="Schilthuizen M."/>
            <person name="Schranz E."/>
            <person name="Heidstra R."/>
            <person name="Miyata K."/>
            <person name="Fedorova E."/>
            <person name="Kohlen W."/>
            <person name="Bisseling T."/>
            <person name="Smit S."/>
            <person name="Geurts R."/>
        </authorList>
    </citation>
    <scope>NUCLEOTIDE SEQUENCE [LARGE SCALE GENOMIC DNA]</scope>
    <source>
        <strain evidence="8">cv. RG33-2</strain>
    </source>
</reference>
<dbReference type="AlphaFoldDB" id="A0A2P5FV18"/>
<protein>
    <submittedName>
        <fullName evidence="7">Zinc finger, RING/FYVE/PHD-type</fullName>
    </submittedName>
</protein>
<dbReference type="Proteomes" id="UP000237000">
    <property type="component" value="Unassembled WGS sequence"/>
</dbReference>
<dbReference type="PANTHER" id="PTHR46158">
    <property type="entry name" value="OS02G0165000 PROTEIN"/>
    <property type="match status" value="1"/>
</dbReference>
<evidence type="ECO:0000259" key="6">
    <source>
        <dbReference type="PROSITE" id="PS51292"/>
    </source>
</evidence>
<evidence type="ECO:0000256" key="4">
    <source>
        <dbReference type="SAM" id="MobiDB-lite"/>
    </source>
</evidence>
<accession>A0A2P5FV18</accession>
<dbReference type="PANTHER" id="PTHR46158:SF10">
    <property type="entry name" value="RING-CH-TYPE DOMAIN-CONTAINING PROTEIN"/>
    <property type="match status" value="1"/>
</dbReference>
<keyword evidence="5" id="KW-1133">Transmembrane helix</keyword>
<dbReference type="OrthoDB" id="435038at2759"/>
<dbReference type="CDD" id="cd16495">
    <property type="entry name" value="RING_CH-C4HC3_MARCH"/>
    <property type="match status" value="1"/>
</dbReference>
<evidence type="ECO:0000256" key="3">
    <source>
        <dbReference type="ARBA" id="ARBA00022833"/>
    </source>
</evidence>
<feature type="compositionally biased region" description="Basic and acidic residues" evidence="4">
    <location>
        <begin position="24"/>
        <end position="34"/>
    </location>
</feature>
<feature type="transmembrane region" description="Helical" evidence="5">
    <location>
        <begin position="430"/>
        <end position="451"/>
    </location>
</feature>